<reference evidence="1 3" key="1">
    <citation type="journal article" date="2017" name="Nature">
        <title>The sunflower genome provides insights into oil metabolism, flowering and Asterid evolution.</title>
        <authorList>
            <person name="Badouin H."/>
            <person name="Gouzy J."/>
            <person name="Grassa C.J."/>
            <person name="Murat F."/>
            <person name="Staton S.E."/>
            <person name="Cottret L."/>
            <person name="Lelandais-Briere C."/>
            <person name="Owens G.L."/>
            <person name="Carrere S."/>
            <person name="Mayjonade B."/>
            <person name="Legrand L."/>
            <person name="Gill N."/>
            <person name="Kane N.C."/>
            <person name="Bowers J.E."/>
            <person name="Hubner S."/>
            <person name="Bellec A."/>
            <person name="Berard A."/>
            <person name="Berges H."/>
            <person name="Blanchet N."/>
            <person name="Boniface M.C."/>
            <person name="Brunel D."/>
            <person name="Catrice O."/>
            <person name="Chaidir N."/>
            <person name="Claudel C."/>
            <person name="Donnadieu C."/>
            <person name="Faraut T."/>
            <person name="Fievet G."/>
            <person name="Helmstetter N."/>
            <person name="King M."/>
            <person name="Knapp S.J."/>
            <person name="Lai Z."/>
            <person name="Le Paslier M.C."/>
            <person name="Lippi Y."/>
            <person name="Lorenzon L."/>
            <person name="Mandel J.R."/>
            <person name="Marage G."/>
            <person name="Marchand G."/>
            <person name="Marquand E."/>
            <person name="Bret-Mestries E."/>
            <person name="Morien E."/>
            <person name="Nambeesan S."/>
            <person name="Nguyen T."/>
            <person name="Pegot-Espagnet P."/>
            <person name="Pouilly N."/>
            <person name="Raftis F."/>
            <person name="Sallet E."/>
            <person name="Schiex T."/>
            <person name="Thomas J."/>
            <person name="Vandecasteele C."/>
            <person name="Vares D."/>
            <person name="Vear F."/>
            <person name="Vautrin S."/>
            <person name="Crespi M."/>
            <person name="Mangin B."/>
            <person name="Burke J.M."/>
            <person name="Salse J."/>
            <person name="Munos S."/>
            <person name="Vincourt P."/>
            <person name="Rieseberg L.H."/>
            <person name="Langlade N.B."/>
        </authorList>
    </citation>
    <scope>NUCLEOTIDE SEQUENCE [LARGE SCALE GENOMIC DNA]</scope>
    <source>
        <strain evidence="3">cv. SF193</strain>
        <tissue evidence="1">Leaves</tissue>
    </source>
</reference>
<name>A0A251TLX2_HELAN</name>
<dbReference type="EMBL" id="MNCJ02000325">
    <property type="protein sequence ID" value="KAF5787335.1"/>
    <property type="molecule type" value="Genomic_DNA"/>
</dbReference>
<dbReference type="EMBL" id="CM007899">
    <property type="protein sequence ID" value="OTG12127.1"/>
    <property type="molecule type" value="Genomic_DNA"/>
</dbReference>
<proteinExistence type="predicted"/>
<evidence type="ECO:0000313" key="2">
    <source>
        <dbReference type="EMBL" id="OTG12127.1"/>
    </source>
</evidence>
<dbReference type="Proteomes" id="UP000215914">
    <property type="component" value="Chromosome 10"/>
</dbReference>
<dbReference type="AlphaFoldDB" id="A0A251TLX2"/>
<gene>
    <name evidence="2" type="ORF">HannXRQ_Chr10g0306301</name>
    <name evidence="1" type="ORF">HanXRQr2_Chr10g0451581</name>
</gene>
<sequence length="69" mass="8109">MIPMFFSHSKDISTIPQICSQFHHQGILVYWVQKFLLQVQKSYYYKKNQEIDSASSSDPPIISREDCIL</sequence>
<keyword evidence="3" id="KW-1185">Reference proteome</keyword>
<dbReference type="Gramene" id="mRNA:HanXRQr2_Chr10g0451581">
    <property type="protein sequence ID" value="mRNA:HanXRQr2_Chr10g0451581"/>
    <property type="gene ID" value="HanXRQr2_Chr10g0451581"/>
</dbReference>
<evidence type="ECO:0000313" key="3">
    <source>
        <dbReference type="Proteomes" id="UP000215914"/>
    </source>
</evidence>
<organism evidence="2 3">
    <name type="scientific">Helianthus annuus</name>
    <name type="common">Common sunflower</name>
    <dbReference type="NCBI Taxonomy" id="4232"/>
    <lineage>
        <taxon>Eukaryota</taxon>
        <taxon>Viridiplantae</taxon>
        <taxon>Streptophyta</taxon>
        <taxon>Embryophyta</taxon>
        <taxon>Tracheophyta</taxon>
        <taxon>Spermatophyta</taxon>
        <taxon>Magnoliopsida</taxon>
        <taxon>eudicotyledons</taxon>
        <taxon>Gunneridae</taxon>
        <taxon>Pentapetalae</taxon>
        <taxon>asterids</taxon>
        <taxon>campanulids</taxon>
        <taxon>Asterales</taxon>
        <taxon>Asteraceae</taxon>
        <taxon>Asteroideae</taxon>
        <taxon>Heliantheae alliance</taxon>
        <taxon>Heliantheae</taxon>
        <taxon>Helianthus</taxon>
    </lineage>
</organism>
<accession>A0A251TLX2</accession>
<reference evidence="2" key="2">
    <citation type="submission" date="2017-02" db="EMBL/GenBank/DDBJ databases">
        <title>Sunflower complete genome.</title>
        <authorList>
            <person name="Langlade N."/>
            <person name="Munos S."/>
        </authorList>
    </citation>
    <scope>NUCLEOTIDE SEQUENCE [LARGE SCALE GENOMIC DNA]</scope>
    <source>
        <tissue evidence="2">Leaves</tissue>
    </source>
</reference>
<reference evidence="1" key="3">
    <citation type="submission" date="2020-06" db="EMBL/GenBank/DDBJ databases">
        <title>Helianthus annuus Genome sequencing and assembly Release 2.</title>
        <authorList>
            <person name="Gouzy J."/>
            <person name="Langlade N."/>
            <person name="Munos S."/>
        </authorList>
    </citation>
    <scope>NUCLEOTIDE SEQUENCE</scope>
    <source>
        <tissue evidence="1">Leaves</tissue>
    </source>
</reference>
<evidence type="ECO:0000313" key="1">
    <source>
        <dbReference type="EMBL" id="KAF5787335.1"/>
    </source>
</evidence>
<dbReference type="InParanoid" id="A0A251TLX2"/>
<protein>
    <submittedName>
        <fullName evidence="2">Uncharacterized protein</fullName>
    </submittedName>
</protein>